<name>F7PWD8_9MOLU</name>
<keyword evidence="1" id="KW-0472">Membrane</keyword>
<feature type="transmembrane region" description="Helical" evidence="1">
    <location>
        <begin position="12"/>
        <end position="29"/>
    </location>
</feature>
<evidence type="ECO:0000313" key="3">
    <source>
        <dbReference type="Proteomes" id="UP000005707"/>
    </source>
</evidence>
<accession>F7PWD8</accession>
<reference evidence="2 3" key="1">
    <citation type="journal article" date="2011" name="J. Bacteriol.">
        <title>Genome sequence of Haloplasma contractile, an unusual contractile bacterium from a deep-sea anoxic brine lake.</title>
        <authorList>
            <person name="Antunes A."/>
            <person name="Alam I."/>
            <person name="El Dorry H."/>
            <person name="Siam R."/>
            <person name="Robertson A."/>
            <person name="Bajic V.B."/>
            <person name="Stingl U."/>
        </authorList>
    </citation>
    <scope>NUCLEOTIDE SEQUENCE [LARGE SCALE GENOMIC DNA]</scope>
    <source>
        <strain evidence="2 3">SSD-17B</strain>
    </source>
</reference>
<dbReference type="InParanoid" id="F7PWD8"/>
<sequence length="30" mass="3511">MNKKNKQYKVIANILFLLSIIALFLVHPLK</sequence>
<dbReference type="EMBL" id="AFNU02000002">
    <property type="protein sequence ID" value="ERJ13289.1"/>
    <property type="molecule type" value="Genomic_DNA"/>
</dbReference>
<organism evidence="2 3">
    <name type="scientific">Haloplasma contractile SSD-17B</name>
    <dbReference type="NCBI Taxonomy" id="1033810"/>
    <lineage>
        <taxon>Bacteria</taxon>
        <taxon>Bacillati</taxon>
        <taxon>Mycoplasmatota</taxon>
        <taxon>Mollicutes</taxon>
        <taxon>Haloplasmatales</taxon>
        <taxon>Haloplasmataceae</taxon>
        <taxon>Haloplasma</taxon>
    </lineage>
</organism>
<keyword evidence="3" id="KW-1185">Reference proteome</keyword>
<keyword evidence="1" id="KW-1133">Transmembrane helix</keyword>
<gene>
    <name evidence="2" type="ORF">HLPCO_000918</name>
</gene>
<protein>
    <submittedName>
        <fullName evidence="2">Uncharacterized protein</fullName>
    </submittedName>
</protein>
<comment type="caution">
    <text evidence="2">The sequence shown here is derived from an EMBL/GenBank/DDBJ whole genome shotgun (WGS) entry which is preliminary data.</text>
</comment>
<dbReference type="AlphaFoldDB" id="F7PWD8"/>
<keyword evidence="1" id="KW-0812">Transmembrane</keyword>
<reference evidence="2 3" key="2">
    <citation type="journal article" date="2013" name="PLoS ONE">
        <title>INDIGO - INtegrated Data Warehouse of MIcrobial GenOmes with Examples from the Red Sea Extremophiles.</title>
        <authorList>
            <person name="Alam I."/>
            <person name="Antunes A."/>
            <person name="Kamau A.A."/>
            <person name="Ba Alawi W."/>
            <person name="Kalkatawi M."/>
            <person name="Stingl U."/>
            <person name="Bajic V.B."/>
        </authorList>
    </citation>
    <scope>NUCLEOTIDE SEQUENCE [LARGE SCALE GENOMIC DNA]</scope>
    <source>
        <strain evidence="2 3">SSD-17B</strain>
    </source>
</reference>
<dbReference type="Proteomes" id="UP000005707">
    <property type="component" value="Unassembled WGS sequence"/>
</dbReference>
<evidence type="ECO:0000313" key="2">
    <source>
        <dbReference type="EMBL" id="ERJ13289.1"/>
    </source>
</evidence>
<evidence type="ECO:0000256" key="1">
    <source>
        <dbReference type="SAM" id="Phobius"/>
    </source>
</evidence>
<proteinExistence type="predicted"/>